<dbReference type="Proteomes" id="UP000316270">
    <property type="component" value="Chromosome 11"/>
</dbReference>
<sequence length="711" mass="79075">MSYFFRSADDVTTSTDDSASNASSEDESGSEQTGSKTANRQDLTESQLLSESESQYLSKVKKLPKSPSVSASTSAEDVNSTLMLTGNPSAQHSDYVLHALLESRCWDEALLWYQQNHGHERYYTRDDPEVEALAQEKYKHMVEQLGRHNLVPRGPEQDTERRLRGAYREGLDLLSRRGPLPSRPALTSRPGSQTSLTTAMRNLAIPNTGAYTRLDSRQLEMISRSQDGVHQLPPVLQPYIDHPMVELSRYRRDYEEVRIVGKGGYGRVYHVKHRLDGSDYAVKKIGLSSARVKRIQERGQIELDILLSELRMLARFDHPNIVRYYGGWLEYSAPPAPRSPPSSSGFHSPSLHRLLEAPELEFDATSRSEIPLPDSPTDINVVFERTHSIGEVLGEVEDCSEDGDELPELGFQGVKRSRRQRANSGSTITSTSSKHSTVHSVGEDVESWKELDPDLATPGGFDEPGTTSFAETSQSEVHTVGTQLTLHIQMSLHPLSLADFLSNSRTADKADLANLRHCFHLQPSLQILLCIMDGVEYLHQNGVVHRDLKPSNIFLSIHRSQYPACVALSRCTKCQSGSQEISNLFLNIRIGDFGLVTTIAQADPLKATNAKAVGTELYRPPMAIANADEKLDVFALGIIATELLFPFSTRMERQAKLHAVRNGILPDESFDDSLGARGKDLVACIKGMTTYDDIARLSCQEARERLESLLC</sequence>
<dbReference type="SUPFAM" id="SSF56112">
    <property type="entry name" value="Protein kinase-like (PK-like)"/>
    <property type="match status" value="1"/>
</dbReference>
<dbReference type="GO" id="GO:0005737">
    <property type="term" value="C:cytoplasm"/>
    <property type="evidence" value="ECO:0007669"/>
    <property type="project" value="TreeGrafter"/>
</dbReference>
<evidence type="ECO:0000256" key="4">
    <source>
        <dbReference type="ARBA" id="ARBA00022840"/>
    </source>
</evidence>
<evidence type="ECO:0000256" key="3">
    <source>
        <dbReference type="ARBA" id="ARBA00022777"/>
    </source>
</evidence>
<name>A0A517LG27_9PEZI</name>
<feature type="region of interest" description="Disordered" evidence="7">
    <location>
        <begin position="413"/>
        <end position="445"/>
    </location>
</feature>
<evidence type="ECO:0000313" key="9">
    <source>
        <dbReference type="EMBL" id="QDS74597.1"/>
    </source>
</evidence>
<evidence type="ECO:0000256" key="5">
    <source>
        <dbReference type="ARBA" id="ARBA00037982"/>
    </source>
</evidence>
<evidence type="ECO:0000256" key="2">
    <source>
        <dbReference type="ARBA" id="ARBA00022741"/>
    </source>
</evidence>
<evidence type="ECO:0000256" key="7">
    <source>
        <dbReference type="SAM" id="MobiDB-lite"/>
    </source>
</evidence>
<dbReference type="PROSITE" id="PS00108">
    <property type="entry name" value="PROTEIN_KINASE_ST"/>
    <property type="match status" value="1"/>
</dbReference>
<dbReference type="InterPro" id="IPR008271">
    <property type="entry name" value="Ser/Thr_kinase_AS"/>
</dbReference>
<feature type="compositionally biased region" description="Polar residues" evidence="7">
    <location>
        <begin position="32"/>
        <end position="41"/>
    </location>
</feature>
<keyword evidence="2 6" id="KW-0547">Nucleotide-binding</keyword>
<feature type="compositionally biased region" description="Low complexity" evidence="7">
    <location>
        <begin position="10"/>
        <end position="23"/>
    </location>
</feature>
<proteinExistence type="inferred from homology"/>
<dbReference type="GO" id="GO:0005524">
    <property type="term" value="F:ATP binding"/>
    <property type="evidence" value="ECO:0007669"/>
    <property type="project" value="UniProtKB-UniRule"/>
</dbReference>
<protein>
    <recommendedName>
        <fullName evidence="8">Protein kinase domain-containing protein</fullName>
    </recommendedName>
</protein>
<dbReference type="STRING" id="50376.A0A517LG27"/>
<feature type="region of interest" description="Disordered" evidence="7">
    <location>
        <begin position="1"/>
        <end position="51"/>
    </location>
</feature>
<feature type="binding site" evidence="6">
    <location>
        <position position="284"/>
    </location>
    <ligand>
        <name>ATP</name>
        <dbReference type="ChEBI" id="CHEBI:30616"/>
    </ligand>
</feature>
<dbReference type="SMART" id="SM00220">
    <property type="entry name" value="S_TKc"/>
    <property type="match status" value="1"/>
</dbReference>
<keyword evidence="10" id="KW-1185">Reference proteome</keyword>
<comment type="similarity">
    <text evidence="5">Belongs to the protein kinase superfamily. Ser/Thr protein kinase family. GCN2 subfamily.</text>
</comment>
<dbReference type="OrthoDB" id="1405469at2759"/>
<dbReference type="GO" id="GO:0005634">
    <property type="term" value="C:nucleus"/>
    <property type="evidence" value="ECO:0007669"/>
    <property type="project" value="TreeGrafter"/>
</dbReference>
<dbReference type="PROSITE" id="PS00107">
    <property type="entry name" value="PROTEIN_KINASE_ATP"/>
    <property type="match status" value="1"/>
</dbReference>
<dbReference type="Pfam" id="PF00069">
    <property type="entry name" value="Pkinase"/>
    <property type="match status" value="2"/>
</dbReference>
<keyword evidence="1" id="KW-0808">Transferase</keyword>
<dbReference type="InterPro" id="IPR011009">
    <property type="entry name" value="Kinase-like_dom_sf"/>
</dbReference>
<dbReference type="AlphaFoldDB" id="A0A517LG27"/>
<feature type="domain" description="Protein kinase" evidence="8">
    <location>
        <begin position="254"/>
        <end position="710"/>
    </location>
</feature>
<organism evidence="9 10">
    <name type="scientific">Venturia effusa</name>
    <dbReference type="NCBI Taxonomy" id="50376"/>
    <lineage>
        <taxon>Eukaryota</taxon>
        <taxon>Fungi</taxon>
        <taxon>Dikarya</taxon>
        <taxon>Ascomycota</taxon>
        <taxon>Pezizomycotina</taxon>
        <taxon>Dothideomycetes</taxon>
        <taxon>Pleosporomycetidae</taxon>
        <taxon>Venturiales</taxon>
        <taxon>Venturiaceae</taxon>
        <taxon>Venturia</taxon>
    </lineage>
</organism>
<feature type="compositionally biased region" description="Low complexity" evidence="7">
    <location>
        <begin position="424"/>
        <end position="440"/>
    </location>
</feature>
<dbReference type="PANTHER" id="PTHR11042">
    <property type="entry name" value="EUKARYOTIC TRANSLATION INITIATION FACTOR 2-ALPHA KINASE EIF2-ALPHA KINASE -RELATED"/>
    <property type="match status" value="1"/>
</dbReference>
<dbReference type="InterPro" id="IPR000719">
    <property type="entry name" value="Prot_kinase_dom"/>
</dbReference>
<accession>A0A517LG27</accession>
<evidence type="ECO:0000256" key="1">
    <source>
        <dbReference type="ARBA" id="ARBA00022679"/>
    </source>
</evidence>
<evidence type="ECO:0000313" key="10">
    <source>
        <dbReference type="Proteomes" id="UP000316270"/>
    </source>
</evidence>
<dbReference type="Gene3D" id="3.30.200.20">
    <property type="entry name" value="Phosphorylase Kinase, domain 1"/>
    <property type="match status" value="1"/>
</dbReference>
<dbReference type="InterPro" id="IPR050339">
    <property type="entry name" value="CC_SR_Kinase"/>
</dbReference>
<reference evidence="9 10" key="1">
    <citation type="submission" date="2019-07" db="EMBL/GenBank/DDBJ databases">
        <title>Finished genome of Venturia effusa.</title>
        <authorList>
            <person name="Young C.A."/>
            <person name="Cox M.P."/>
            <person name="Ganley A.R.D."/>
            <person name="David W.J."/>
        </authorList>
    </citation>
    <scope>NUCLEOTIDE SEQUENCE [LARGE SCALE GENOMIC DNA]</scope>
    <source>
        <strain evidence="10">albino</strain>
    </source>
</reference>
<dbReference type="Gene3D" id="1.10.510.10">
    <property type="entry name" value="Transferase(Phosphotransferase) domain 1"/>
    <property type="match status" value="1"/>
</dbReference>
<keyword evidence="4 6" id="KW-0067">ATP-binding</keyword>
<dbReference type="PROSITE" id="PS50011">
    <property type="entry name" value="PROTEIN_KINASE_DOM"/>
    <property type="match status" value="1"/>
</dbReference>
<evidence type="ECO:0000259" key="8">
    <source>
        <dbReference type="PROSITE" id="PS50011"/>
    </source>
</evidence>
<gene>
    <name evidence="9" type="ORF">FKW77_008404</name>
</gene>
<dbReference type="InterPro" id="IPR017441">
    <property type="entry name" value="Protein_kinase_ATP_BS"/>
</dbReference>
<dbReference type="GO" id="GO:0004694">
    <property type="term" value="F:eukaryotic translation initiation factor 2alpha kinase activity"/>
    <property type="evidence" value="ECO:0007669"/>
    <property type="project" value="TreeGrafter"/>
</dbReference>
<dbReference type="EMBL" id="CP042195">
    <property type="protein sequence ID" value="QDS74597.1"/>
    <property type="molecule type" value="Genomic_DNA"/>
</dbReference>
<dbReference type="PANTHER" id="PTHR11042:SF187">
    <property type="entry name" value="EUKARYOTIC TRANSLATION INITIATION FACTOR 2-ALPHA KINASE 2"/>
    <property type="match status" value="1"/>
</dbReference>
<evidence type="ECO:0000256" key="6">
    <source>
        <dbReference type="PROSITE-ProRule" id="PRU10141"/>
    </source>
</evidence>
<keyword evidence="3" id="KW-0418">Kinase</keyword>